<dbReference type="EMBL" id="JH993012">
    <property type="protein sequence ID" value="EKX43127.1"/>
    <property type="molecule type" value="Genomic_DNA"/>
</dbReference>
<dbReference type="PaxDb" id="55529-EKX43127"/>
<dbReference type="GO" id="GO:0016042">
    <property type="term" value="P:lipid catabolic process"/>
    <property type="evidence" value="ECO:0007669"/>
    <property type="project" value="InterPro"/>
</dbReference>
<dbReference type="PANTHER" id="PTHR12824:SF8">
    <property type="entry name" value="GXIVSPLA2, ISOFORM A"/>
    <property type="match status" value="1"/>
</dbReference>
<reference evidence="3" key="3">
    <citation type="submission" date="2016-03" db="UniProtKB">
        <authorList>
            <consortium name="EnsemblProtists"/>
        </authorList>
    </citation>
    <scope>IDENTIFICATION</scope>
</reference>
<gene>
    <name evidence="2" type="ORF">GUITHDRAFT_140707</name>
</gene>
<feature type="chain" id="PRO_5008770846" evidence="1">
    <location>
        <begin position="22"/>
        <end position="134"/>
    </location>
</feature>
<dbReference type="Gene3D" id="1.20.90.10">
    <property type="entry name" value="Phospholipase A2 domain"/>
    <property type="match status" value="1"/>
</dbReference>
<dbReference type="Proteomes" id="UP000011087">
    <property type="component" value="Unassembled WGS sequence"/>
</dbReference>
<dbReference type="GO" id="GO:0005576">
    <property type="term" value="C:extracellular region"/>
    <property type="evidence" value="ECO:0007669"/>
    <property type="project" value="InterPro"/>
</dbReference>
<dbReference type="OrthoDB" id="3935740at2759"/>
<dbReference type="RefSeq" id="XP_005830107.1">
    <property type="nucleotide sequence ID" value="XM_005830050.1"/>
</dbReference>
<keyword evidence="1" id="KW-0732">Signal</keyword>
<organism evidence="2">
    <name type="scientific">Guillardia theta (strain CCMP2712)</name>
    <name type="common">Cryptophyte</name>
    <dbReference type="NCBI Taxonomy" id="905079"/>
    <lineage>
        <taxon>Eukaryota</taxon>
        <taxon>Cryptophyceae</taxon>
        <taxon>Pyrenomonadales</taxon>
        <taxon>Geminigeraceae</taxon>
        <taxon>Guillardia</taxon>
    </lineage>
</organism>
<dbReference type="GeneID" id="17299808"/>
<evidence type="ECO:0000313" key="3">
    <source>
        <dbReference type="EnsemblProtists" id="EKX43127"/>
    </source>
</evidence>
<proteinExistence type="predicted"/>
<dbReference type="InterPro" id="IPR036444">
    <property type="entry name" value="PLipase_A2_dom_sf"/>
</dbReference>
<reference evidence="4" key="2">
    <citation type="submission" date="2012-11" db="EMBL/GenBank/DDBJ databases">
        <authorList>
            <person name="Kuo A."/>
            <person name="Curtis B.A."/>
            <person name="Tanifuji G."/>
            <person name="Burki F."/>
            <person name="Gruber A."/>
            <person name="Irimia M."/>
            <person name="Maruyama S."/>
            <person name="Arias M.C."/>
            <person name="Ball S.G."/>
            <person name="Gile G.H."/>
            <person name="Hirakawa Y."/>
            <person name="Hopkins J.F."/>
            <person name="Rensing S.A."/>
            <person name="Schmutz J."/>
            <person name="Symeonidi A."/>
            <person name="Elias M."/>
            <person name="Eveleigh R.J."/>
            <person name="Herman E.K."/>
            <person name="Klute M.J."/>
            <person name="Nakayama T."/>
            <person name="Obornik M."/>
            <person name="Reyes-Prieto A."/>
            <person name="Armbrust E.V."/>
            <person name="Aves S.J."/>
            <person name="Beiko R.G."/>
            <person name="Coutinho P."/>
            <person name="Dacks J.B."/>
            <person name="Durnford D.G."/>
            <person name="Fast N.M."/>
            <person name="Green B.R."/>
            <person name="Grisdale C."/>
            <person name="Hempe F."/>
            <person name="Henrissat B."/>
            <person name="Hoppner M.P."/>
            <person name="Ishida K.-I."/>
            <person name="Kim E."/>
            <person name="Koreny L."/>
            <person name="Kroth P.G."/>
            <person name="Liu Y."/>
            <person name="Malik S.-B."/>
            <person name="Maier U.G."/>
            <person name="McRose D."/>
            <person name="Mock T."/>
            <person name="Neilson J.A."/>
            <person name="Onodera N.T."/>
            <person name="Poole A.M."/>
            <person name="Pritham E.J."/>
            <person name="Richards T.A."/>
            <person name="Rocap G."/>
            <person name="Roy S.W."/>
            <person name="Sarai C."/>
            <person name="Schaack S."/>
            <person name="Shirato S."/>
            <person name="Slamovits C.H."/>
            <person name="Spencer D.F."/>
            <person name="Suzuki S."/>
            <person name="Worden A.Z."/>
            <person name="Zauner S."/>
            <person name="Barry K."/>
            <person name="Bell C."/>
            <person name="Bharti A.K."/>
            <person name="Crow J.A."/>
            <person name="Grimwood J."/>
            <person name="Kramer R."/>
            <person name="Lindquist E."/>
            <person name="Lucas S."/>
            <person name="Salamov A."/>
            <person name="McFadden G.I."/>
            <person name="Lane C.E."/>
            <person name="Keeling P.J."/>
            <person name="Gray M.W."/>
            <person name="Grigoriev I.V."/>
            <person name="Archibald J.M."/>
        </authorList>
    </citation>
    <scope>NUCLEOTIDE SEQUENCE</scope>
    <source>
        <strain evidence="4">CCMP2712</strain>
    </source>
</reference>
<dbReference type="GO" id="GO:0006644">
    <property type="term" value="P:phospholipid metabolic process"/>
    <property type="evidence" value="ECO:0007669"/>
    <property type="project" value="InterPro"/>
</dbReference>
<protein>
    <submittedName>
        <fullName evidence="2 3">Uncharacterized protein</fullName>
    </submittedName>
</protein>
<dbReference type="EnsemblProtists" id="EKX43127">
    <property type="protein sequence ID" value="EKX43127"/>
    <property type="gene ID" value="GUITHDRAFT_140707"/>
</dbReference>
<accession>L1J461</accession>
<dbReference type="GO" id="GO:0005509">
    <property type="term" value="F:calcium ion binding"/>
    <property type="evidence" value="ECO:0007669"/>
    <property type="project" value="InterPro"/>
</dbReference>
<keyword evidence="4" id="KW-1185">Reference proteome</keyword>
<dbReference type="PANTHER" id="PTHR12824">
    <property type="entry name" value="GROUP XII SECRETORY PHOSPHOLIPASE A2 FAMILY MEMBER"/>
    <property type="match status" value="1"/>
</dbReference>
<dbReference type="InterPro" id="IPR010711">
    <property type="entry name" value="PLA2G12"/>
</dbReference>
<dbReference type="STRING" id="905079.L1J461"/>
<dbReference type="SUPFAM" id="SSF48619">
    <property type="entry name" value="Phospholipase A2, PLA2"/>
    <property type="match status" value="1"/>
</dbReference>
<dbReference type="AlphaFoldDB" id="L1J461"/>
<dbReference type="HOGENOM" id="CLU_1900215_0_0_1"/>
<dbReference type="Pfam" id="PF06951">
    <property type="entry name" value="PLA2G12"/>
    <property type="match status" value="1"/>
</dbReference>
<dbReference type="GO" id="GO:0004623">
    <property type="term" value="F:phospholipase A2 activity"/>
    <property type="evidence" value="ECO:0007669"/>
    <property type="project" value="InterPro"/>
</dbReference>
<reference evidence="2 4" key="1">
    <citation type="journal article" date="2012" name="Nature">
        <title>Algal genomes reveal evolutionary mosaicism and the fate of nucleomorphs.</title>
        <authorList>
            <consortium name="DOE Joint Genome Institute"/>
            <person name="Curtis B.A."/>
            <person name="Tanifuji G."/>
            <person name="Burki F."/>
            <person name="Gruber A."/>
            <person name="Irimia M."/>
            <person name="Maruyama S."/>
            <person name="Arias M.C."/>
            <person name="Ball S.G."/>
            <person name="Gile G.H."/>
            <person name="Hirakawa Y."/>
            <person name="Hopkins J.F."/>
            <person name="Kuo A."/>
            <person name="Rensing S.A."/>
            <person name="Schmutz J."/>
            <person name="Symeonidi A."/>
            <person name="Elias M."/>
            <person name="Eveleigh R.J."/>
            <person name="Herman E.K."/>
            <person name="Klute M.J."/>
            <person name="Nakayama T."/>
            <person name="Obornik M."/>
            <person name="Reyes-Prieto A."/>
            <person name="Armbrust E.V."/>
            <person name="Aves S.J."/>
            <person name="Beiko R.G."/>
            <person name="Coutinho P."/>
            <person name="Dacks J.B."/>
            <person name="Durnford D.G."/>
            <person name="Fast N.M."/>
            <person name="Green B.R."/>
            <person name="Grisdale C.J."/>
            <person name="Hempel F."/>
            <person name="Henrissat B."/>
            <person name="Hoppner M.P."/>
            <person name="Ishida K."/>
            <person name="Kim E."/>
            <person name="Koreny L."/>
            <person name="Kroth P.G."/>
            <person name="Liu Y."/>
            <person name="Malik S.B."/>
            <person name="Maier U.G."/>
            <person name="McRose D."/>
            <person name="Mock T."/>
            <person name="Neilson J.A."/>
            <person name="Onodera N.T."/>
            <person name="Poole A.M."/>
            <person name="Pritham E.J."/>
            <person name="Richards T.A."/>
            <person name="Rocap G."/>
            <person name="Roy S.W."/>
            <person name="Sarai C."/>
            <person name="Schaack S."/>
            <person name="Shirato S."/>
            <person name="Slamovits C.H."/>
            <person name="Spencer D.F."/>
            <person name="Suzuki S."/>
            <person name="Worden A.Z."/>
            <person name="Zauner S."/>
            <person name="Barry K."/>
            <person name="Bell C."/>
            <person name="Bharti A.K."/>
            <person name="Crow J.A."/>
            <person name="Grimwood J."/>
            <person name="Kramer R."/>
            <person name="Lindquist E."/>
            <person name="Lucas S."/>
            <person name="Salamov A."/>
            <person name="McFadden G.I."/>
            <person name="Lane C.E."/>
            <person name="Keeling P.J."/>
            <person name="Gray M.W."/>
            <person name="Grigoriev I.V."/>
            <person name="Archibald J.M."/>
        </authorList>
    </citation>
    <scope>NUCLEOTIDE SEQUENCE</scope>
    <source>
        <strain evidence="2 4">CCMP2712</strain>
    </source>
</reference>
<feature type="signal peptide" evidence="1">
    <location>
        <begin position="1"/>
        <end position="21"/>
    </location>
</feature>
<dbReference type="KEGG" id="gtt:GUITHDRAFT_140707"/>
<dbReference type="GO" id="GO:0050482">
    <property type="term" value="P:arachidonate secretion"/>
    <property type="evidence" value="ECO:0007669"/>
    <property type="project" value="InterPro"/>
</dbReference>
<sequence length="134" mass="14815">MKLSSVLSLVYFFSCASVSWAQTCKFKCENGNNPRHREGHKPTFNGCGVPGFMIDSKHGLTECCNQHDICYHTCQTGKSQKKGMEICDKDFEKCMLVPVGGGKCDELTCPPMFGCPAYQVMQCGGDQLTNVDRL</sequence>
<name>L1J461_GUITC</name>
<evidence type="ECO:0000313" key="4">
    <source>
        <dbReference type="Proteomes" id="UP000011087"/>
    </source>
</evidence>
<evidence type="ECO:0000256" key="1">
    <source>
        <dbReference type="SAM" id="SignalP"/>
    </source>
</evidence>
<evidence type="ECO:0000313" key="2">
    <source>
        <dbReference type="EMBL" id="EKX43127.1"/>
    </source>
</evidence>